<dbReference type="AlphaFoldDB" id="A0A645CL21"/>
<dbReference type="SUPFAM" id="SSF55729">
    <property type="entry name" value="Acyl-CoA N-acyltransferases (Nat)"/>
    <property type="match status" value="1"/>
</dbReference>
<feature type="domain" description="N-acetyltransferase" evidence="1">
    <location>
        <begin position="10"/>
        <end position="157"/>
    </location>
</feature>
<evidence type="ECO:0000259" key="1">
    <source>
        <dbReference type="PROSITE" id="PS51186"/>
    </source>
</evidence>
<dbReference type="Pfam" id="PF13302">
    <property type="entry name" value="Acetyltransf_3"/>
    <property type="match status" value="1"/>
</dbReference>
<protein>
    <recommendedName>
        <fullName evidence="1">N-acetyltransferase domain-containing protein</fullName>
    </recommendedName>
</protein>
<dbReference type="InterPro" id="IPR016181">
    <property type="entry name" value="Acyl_CoA_acyltransferase"/>
</dbReference>
<dbReference type="Gene3D" id="3.40.630.30">
    <property type="match status" value="1"/>
</dbReference>
<organism evidence="2">
    <name type="scientific">bioreactor metagenome</name>
    <dbReference type="NCBI Taxonomy" id="1076179"/>
    <lineage>
        <taxon>unclassified sequences</taxon>
        <taxon>metagenomes</taxon>
        <taxon>ecological metagenomes</taxon>
    </lineage>
</organism>
<accession>A0A645CL21</accession>
<reference evidence="2" key="1">
    <citation type="submission" date="2019-08" db="EMBL/GenBank/DDBJ databases">
        <authorList>
            <person name="Kucharzyk K."/>
            <person name="Murdoch R.W."/>
            <person name="Higgins S."/>
            <person name="Loffler F."/>
        </authorList>
    </citation>
    <scope>NUCLEOTIDE SEQUENCE</scope>
</reference>
<dbReference type="PROSITE" id="PS51186">
    <property type="entry name" value="GNAT"/>
    <property type="match status" value="1"/>
</dbReference>
<dbReference type="GO" id="GO:0016747">
    <property type="term" value="F:acyltransferase activity, transferring groups other than amino-acyl groups"/>
    <property type="evidence" value="ECO:0007669"/>
    <property type="project" value="InterPro"/>
</dbReference>
<dbReference type="PANTHER" id="PTHR43792">
    <property type="entry name" value="GNAT FAMILY, PUTATIVE (AFU_ORTHOLOGUE AFUA_3G00765)-RELATED-RELATED"/>
    <property type="match status" value="1"/>
</dbReference>
<sequence>MSITFETERCRVRPFEENDIEAFMSYRNNLDWMQFQGFKGKKYLEYKAALLMQPKFADGVQLAVADRQTGELVGDLYLKLEQNACWIGYTIAPQFARQRLAFEVVTQLLLQLQQAGLTLVKAGVEEQNLASIQLLKKLGFTQTGVERSELIFQLDLQEIVSRNKEK</sequence>
<proteinExistence type="predicted"/>
<dbReference type="InterPro" id="IPR000182">
    <property type="entry name" value="GNAT_dom"/>
</dbReference>
<dbReference type="PANTHER" id="PTHR43792:SF1">
    <property type="entry name" value="N-ACETYLTRANSFERASE DOMAIN-CONTAINING PROTEIN"/>
    <property type="match status" value="1"/>
</dbReference>
<name>A0A645CL21_9ZZZZ</name>
<evidence type="ECO:0000313" key="2">
    <source>
        <dbReference type="EMBL" id="MPM77627.1"/>
    </source>
</evidence>
<gene>
    <name evidence="2" type="ORF">SDC9_124634</name>
</gene>
<dbReference type="InterPro" id="IPR051531">
    <property type="entry name" value="N-acetyltransferase"/>
</dbReference>
<comment type="caution">
    <text evidence="2">The sequence shown here is derived from an EMBL/GenBank/DDBJ whole genome shotgun (WGS) entry which is preliminary data.</text>
</comment>
<dbReference type="EMBL" id="VSSQ01028071">
    <property type="protein sequence ID" value="MPM77627.1"/>
    <property type="molecule type" value="Genomic_DNA"/>
</dbReference>